<comment type="function">
    <text evidence="6">The pyruvate dehydrogenase complex catalyzes the overall conversion of pyruvate to acetyl-CoA and CO(2). It contains multiple copies of three enzymatic components: pyruvate dehydrogenase (E1), dihydrolipoamide acetyltransferase (E2) and lipoamide dehydrogenase (E3).</text>
</comment>
<organism evidence="12 13">
    <name type="scientific">Billgrantia gudaonensis</name>
    <dbReference type="NCBI Taxonomy" id="376427"/>
    <lineage>
        <taxon>Bacteria</taxon>
        <taxon>Pseudomonadati</taxon>
        <taxon>Pseudomonadota</taxon>
        <taxon>Gammaproteobacteria</taxon>
        <taxon>Oceanospirillales</taxon>
        <taxon>Halomonadaceae</taxon>
        <taxon>Billgrantia</taxon>
    </lineage>
</organism>
<comment type="similarity">
    <text evidence="1 8">Belongs to the 2-oxoacid dehydrogenase family.</text>
</comment>
<dbReference type="Gene3D" id="2.40.50.100">
    <property type="match status" value="1"/>
</dbReference>
<dbReference type="EC" id="2.3.1.12" evidence="8"/>
<feature type="compositionally biased region" description="Low complexity" evidence="9">
    <location>
        <begin position="95"/>
        <end position="113"/>
    </location>
</feature>
<evidence type="ECO:0000259" key="10">
    <source>
        <dbReference type="PROSITE" id="PS50968"/>
    </source>
</evidence>
<name>A0A1G9BWV2_9GAMM</name>
<dbReference type="InterPro" id="IPR001078">
    <property type="entry name" value="2-oxoacid_DH_actylTfrase"/>
</dbReference>
<keyword evidence="12" id="KW-0670">Pyruvate</keyword>
<evidence type="ECO:0000313" key="12">
    <source>
        <dbReference type="EMBL" id="SDK43941.1"/>
    </source>
</evidence>
<dbReference type="OrthoDB" id="2086224at2"/>
<dbReference type="PROSITE" id="PS50968">
    <property type="entry name" value="BIOTINYL_LIPOYL"/>
    <property type="match status" value="1"/>
</dbReference>
<keyword evidence="4 8" id="KW-0450">Lipoyl</keyword>
<dbReference type="Gene3D" id="3.30.559.10">
    <property type="entry name" value="Chloramphenicol acetyltransferase-like domain"/>
    <property type="match status" value="1"/>
</dbReference>
<dbReference type="Pfam" id="PF02817">
    <property type="entry name" value="E3_binding"/>
    <property type="match status" value="1"/>
</dbReference>
<dbReference type="InterPro" id="IPR023213">
    <property type="entry name" value="CAT-like_dom_sf"/>
</dbReference>
<evidence type="ECO:0000259" key="11">
    <source>
        <dbReference type="PROSITE" id="PS51826"/>
    </source>
</evidence>
<evidence type="ECO:0000256" key="7">
    <source>
        <dbReference type="ARBA" id="ARBA00048370"/>
    </source>
</evidence>
<dbReference type="PANTHER" id="PTHR23151:SF90">
    <property type="entry name" value="DIHYDROLIPOYLLYSINE-RESIDUE ACETYLTRANSFERASE COMPONENT OF PYRUVATE DEHYDROGENASE COMPLEX, MITOCHONDRIAL-RELATED"/>
    <property type="match status" value="1"/>
</dbReference>
<dbReference type="InterPro" id="IPR006257">
    <property type="entry name" value="LAT1"/>
</dbReference>
<dbReference type="InterPro" id="IPR036625">
    <property type="entry name" value="E3-bd_dom_sf"/>
</dbReference>
<gene>
    <name evidence="12" type="ORF">SAMN04487954_11683</name>
</gene>
<evidence type="ECO:0000256" key="8">
    <source>
        <dbReference type="RuleBase" id="RU361137"/>
    </source>
</evidence>
<dbReference type="Proteomes" id="UP000198525">
    <property type="component" value="Unassembled WGS sequence"/>
</dbReference>
<keyword evidence="13" id="KW-1185">Reference proteome</keyword>
<dbReference type="NCBIfam" id="TIGR01349">
    <property type="entry name" value="PDHac_trf_mito"/>
    <property type="match status" value="1"/>
</dbReference>
<comment type="subunit">
    <text evidence="2">Forms a 24-polypeptide structural core with octahedral symmetry.</text>
</comment>
<evidence type="ECO:0000256" key="6">
    <source>
        <dbReference type="ARBA" id="ARBA00025211"/>
    </source>
</evidence>
<accession>A0A1G9BWV2</accession>
<evidence type="ECO:0000256" key="2">
    <source>
        <dbReference type="ARBA" id="ARBA00011484"/>
    </source>
</evidence>
<comment type="catalytic activity">
    <reaction evidence="7 8">
        <text>N(6)-[(R)-dihydrolipoyl]-L-lysyl-[protein] + acetyl-CoA = N(6)-[(R)-S(8)-acetyldihydrolipoyl]-L-lysyl-[protein] + CoA</text>
        <dbReference type="Rhea" id="RHEA:17017"/>
        <dbReference type="Rhea" id="RHEA-COMP:10475"/>
        <dbReference type="Rhea" id="RHEA-COMP:10478"/>
        <dbReference type="ChEBI" id="CHEBI:57287"/>
        <dbReference type="ChEBI" id="CHEBI:57288"/>
        <dbReference type="ChEBI" id="CHEBI:83100"/>
        <dbReference type="ChEBI" id="CHEBI:83111"/>
        <dbReference type="EC" id="2.3.1.12"/>
    </reaction>
</comment>
<dbReference type="PANTHER" id="PTHR23151">
    <property type="entry name" value="DIHYDROLIPOAMIDE ACETYL/SUCCINYL-TRANSFERASE-RELATED"/>
    <property type="match status" value="1"/>
</dbReference>
<dbReference type="PROSITE" id="PS51826">
    <property type="entry name" value="PSBD"/>
    <property type="match status" value="1"/>
</dbReference>
<sequence>MAIEIKLPSVAAGMEEATLVRWVKSEGESVAKGETLAELETDKAVMEVEAEASGVLGRVLVPGDTDGVPVGTVIGVLMEPGEEASALANYPAEPPAAAEPSPAGAPDGAPADTPRSDRADTAPVPRSPRAAEGAEGRVFASPLARRLAAERGIALEGLAGSGPHGRIVRLDVERARDSAPAAVAAPAEETVAASSERVETIPHSGMRKTIARRLSESKQQVPHFYLTIDCLLDELLALRERLNAKGERAEPRYRLSVNDFVAFAAARALRRVPEVNASWSDEAIRQYRDVDICVAVATSGGLVTPVVREADRKGLATLSGEIRELAHRARDGRLAPADYQGGGFTISNLGMYGVREFAAIVNPPQAAILAVGAVEKRPVVRDDQLAVGSLMTLTLSADHRVVDGAVGARFLAELKVLLEDPLELLV</sequence>
<dbReference type="SUPFAM" id="SSF47005">
    <property type="entry name" value="Peripheral subunit-binding domain of 2-oxo acid dehydrogenase complex"/>
    <property type="match status" value="1"/>
</dbReference>
<keyword evidence="5 8" id="KW-0012">Acyltransferase</keyword>
<dbReference type="RefSeq" id="WP_089688398.1">
    <property type="nucleotide sequence ID" value="NZ_FNES01000016.1"/>
</dbReference>
<dbReference type="GO" id="GO:0045254">
    <property type="term" value="C:pyruvate dehydrogenase complex"/>
    <property type="evidence" value="ECO:0007669"/>
    <property type="project" value="UniProtKB-UniRule"/>
</dbReference>
<dbReference type="STRING" id="376427.SAMN04487954_11683"/>
<dbReference type="AlphaFoldDB" id="A0A1G9BWV2"/>
<dbReference type="GO" id="GO:0006086">
    <property type="term" value="P:pyruvate decarboxylation to acetyl-CoA"/>
    <property type="evidence" value="ECO:0007669"/>
    <property type="project" value="InterPro"/>
</dbReference>
<dbReference type="Pfam" id="PF00198">
    <property type="entry name" value="2-oxoacid_dh"/>
    <property type="match status" value="1"/>
</dbReference>
<dbReference type="InterPro" id="IPR011053">
    <property type="entry name" value="Single_hybrid_motif"/>
</dbReference>
<feature type="region of interest" description="Disordered" evidence="9">
    <location>
        <begin position="91"/>
        <end position="137"/>
    </location>
</feature>
<comment type="cofactor">
    <cofactor evidence="8">
        <name>(R)-lipoate</name>
        <dbReference type="ChEBI" id="CHEBI:83088"/>
    </cofactor>
    <text evidence="8">Binds 1 lipoyl cofactor covalently.</text>
</comment>
<dbReference type="Pfam" id="PF00364">
    <property type="entry name" value="Biotin_lipoyl"/>
    <property type="match status" value="1"/>
</dbReference>
<dbReference type="InterPro" id="IPR000089">
    <property type="entry name" value="Biotin_lipoyl"/>
</dbReference>
<evidence type="ECO:0000256" key="9">
    <source>
        <dbReference type="SAM" id="MobiDB-lite"/>
    </source>
</evidence>
<evidence type="ECO:0000256" key="3">
    <source>
        <dbReference type="ARBA" id="ARBA00022679"/>
    </source>
</evidence>
<reference evidence="12 13" key="1">
    <citation type="submission" date="2016-10" db="EMBL/GenBank/DDBJ databases">
        <authorList>
            <person name="de Groot N.N."/>
        </authorList>
    </citation>
    <scope>NUCLEOTIDE SEQUENCE [LARGE SCALE GENOMIC DNA]</scope>
    <source>
        <strain evidence="12 13">CGMCC 1.6133</strain>
    </source>
</reference>
<feature type="domain" description="Peripheral subunit-binding (PSBD)" evidence="11">
    <location>
        <begin position="139"/>
        <end position="176"/>
    </location>
</feature>
<keyword evidence="3 8" id="KW-0808">Transferase</keyword>
<evidence type="ECO:0000256" key="4">
    <source>
        <dbReference type="ARBA" id="ARBA00022823"/>
    </source>
</evidence>
<feature type="domain" description="Lipoyl-binding" evidence="10">
    <location>
        <begin position="2"/>
        <end position="78"/>
    </location>
</feature>
<dbReference type="Gene3D" id="4.10.320.10">
    <property type="entry name" value="E3-binding domain"/>
    <property type="match status" value="1"/>
</dbReference>
<dbReference type="EMBL" id="FNES01000016">
    <property type="protein sequence ID" value="SDK43941.1"/>
    <property type="molecule type" value="Genomic_DNA"/>
</dbReference>
<dbReference type="InterPro" id="IPR004167">
    <property type="entry name" value="PSBD"/>
</dbReference>
<dbReference type="CDD" id="cd06849">
    <property type="entry name" value="lipoyl_domain"/>
    <property type="match status" value="1"/>
</dbReference>
<dbReference type="GO" id="GO:0004742">
    <property type="term" value="F:dihydrolipoyllysine-residue acetyltransferase activity"/>
    <property type="evidence" value="ECO:0007669"/>
    <property type="project" value="UniProtKB-UniRule"/>
</dbReference>
<proteinExistence type="inferred from homology"/>
<evidence type="ECO:0000313" key="13">
    <source>
        <dbReference type="Proteomes" id="UP000198525"/>
    </source>
</evidence>
<dbReference type="FunFam" id="3.30.559.10:FF:000003">
    <property type="entry name" value="Acetyltransferase component of pyruvate dehydrogenase complex"/>
    <property type="match status" value="1"/>
</dbReference>
<dbReference type="PROSITE" id="PS00189">
    <property type="entry name" value="LIPOYL"/>
    <property type="match status" value="1"/>
</dbReference>
<protein>
    <recommendedName>
        <fullName evidence="8">Acetyltransferase component of pyruvate dehydrogenase complex</fullName>
        <ecNumber evidence="8">2.3.1.12</ecNumber>
    </recommendedName>
</protein>
<evidence type="ECO:0000256" key="1">
    <source>
        <dbReference type="ARBA" id="ARBA00007317"/>
    </source>
</evidence>
<evidence type="ECO:0000256" key="5">
    <source>
        <dbReference type="ARBA" id="ARBA00023315"/>
    </source>
</evidence>
<dbReference type="SUPFAM" id="SSF52777">
    <property type="entry name" value="CoA-dependent acyltransferases"/>
    <property type="match status" value="1"/>
</dbReference>
<dbReference type="InterPro" id="IPR003016">
    <property type="entry name" value="2-oxoA_DH_lipoyl-BS"/>
</dbReference>
<dbReference type="SUPFAM" id="SSF51230">
    <property type="entry name" value="Single hybrid motif"/>
    <property type="match status" value="1"/>
</dbReference>
<dbReference type="InterPro" id="IPR045257">
    <property type="entry name" value="E2/Pdx1"/>
</dbReference>